<evidence type="ECO:0000313" key="2">
    <source>
        <dbReference type="EMBL" id="NVP01903.1"/>
    </source>
</evidence>
<comment type="caution">
    <text evidence="2">The sequence shown here is derived from an EMBL/GenBank/DDBJ whole genome shotgun (WGS) entry which is preliminary data.</text>
</comment>
<name>A0A850QUV9_PHODD</name>
<evidence type="ECO:0000256" key="1">
    <source>
        <dbReference type="SAM" id="MobiDB-lite"/>
    </source>
</evidence>
<dbReference type="AlphaFoldDB" id="A0A850QUV9"/>
<evidence type="ECO:0008006" key="4">
    <source>
        <dbReference type="Google" id="ProtNLM"/>
    </source>
</evidence>
<reference evidence="2 3" key="1">
    <citation type="submission" date="2020-06" db="EMBL/GenBank/DDBJ databases">
        <title>Photobacterium damselae subsp. damselae comparative genomics.</title>
        <authorList>
            <person name="Osorio C.R."/>
        </authorList>
    </citation>
    <scope>NUCLEOTIDE SEQUENCE [LARGE SCALE GENOMIC DNA]</scope>
    <source>
        <strain evidence="2 3">TW250/03</strain>
    </source>
</reference>
<dbReference type="Pfam" id="PF11348">
    <property type="entry name" value="DUF3150"/>
    <property type="match status" value="1"/>
</dbReference>
<accession>A0A850QUV9</accession>
<dbReference type="EMBL" id="JABXOR010001070">
    <property type="protein sequence ID" value="NVP01903.1"/>
    <property type="molecule type" value="Genomic_DNA"/>
</dbReference>
<gene>
    <name evidence="2" type="ORF">HWA77_16940</name>
</gene>
<feature type="region of interest" description="Disordered" evidence="1">
    <location>
        <begin position="349"/>
        <end position="373"/>
    </location>
</feature>
<sequence length="373" mass="41441">MANLNKGVKSIEIIKKTALITLRFAKTSGRKKLQPNDLGLSESQLPPDQIASLGSKTTINPKSLNVFDKLKRRADRYCETIGVKLSAQTYAIPESKIVEVCTCLDSITNDYRAAVSEFVKHYDLMIDEWVSEITKENPAWGERIKNAASTSEMIKNKFYADYDIYQLNTEINTDAQALTLSKQGSSIATGLQKSVYSAIDEFMNNLTTGKVRSSSAISTLEKIKDKVDSMAFINTKYLKVALVIDSAKNTLPATGYLNSDDIVKVSGILHVINTPDLLKAVTADHENVEINSTPVNNQANEINQQQIETTVVSTEDKTIVHTDDISMDCSFDFGNDDQIENQTDITNQQSEEQIDGTQSEEEPKPLSSFTFFY</sequence>
<protein>
    <recommendedName>
        <fullName evidence="4">DUF3150 domain-containing protein</fullName>
    </recommendedName>
</protein>
<dbReference type="Proteomes" id="UP000533429">
    <property type="component" value="Unassembled WGS sequence"/>
</dbReference>
<proteinExistence type="predicted"/>
<organism evidence="2 3">
    <name type="scientific">Photobacterium damselae subsp. damselae</name>
    <name type="common">Listonella damsela</name>
    <dbReference type="NCBI Taxonomy" id="85581"/>
    <lineage>
        <taxon>Bacteria</taxon>
        <taxon>Pseudomonadati</taxon>
        <taxon>Pseudomonadota</taxon>
        <taxon>Gammaproteobacteria</taxon>
        <taxon>Vibrionales</taxon>
        <taxon>Vibrionaceae</taxon>
        <taxon>Photobacterium</taxon>
    </lineage>
</organism>
<dbReference type="InterPro" id="IPR021496">
    <property type="entry name" value="DUF3150"/>
</dbReference>
<evidence type="ECO:0000313" key="3">
    <source>
        <dbReference type="Proteomes" id="UP000533429"/>
    </source>
</evidence>